<dbReference type="PANTHER" id="PTHR30037:SF4">
    <property type="entry name" value="DNA-3-METHYLADENINE GLYCOSYLASE I"/>
    <property type="match status" value="1"/>
</dbReference>
<dbReference type="EMBL" id="MTBO01000008">
    <property type="protein sequence ID" value="OSI17754.1"/>
    <property type="molecule type" value="Genomic_DNA"/>
</dbReference>
<dbReference type="InterPro" id="IPR011257">
    <property type="entry name" value="DNA_glycosylase"/>
</dbReference>
<feature type="binding site" evidence="1">
    <location>
        <position position="166"/>
    </location>
    <ligand>
        <name>Zn(2+)</name>
        <dbReference type="ChEBI" id="CHEBI:29105"/>
    </ligand>
</feature>
<dbReference type="Proteomes" id="UP000193118">
    <property type="component" value="Unassembled WGS sequence"/>
</dbReference>
<organism evidence="2 3">
    <name type="scientific">Neisseria dentiae</name>
    <dbReference type="NCBI Taxonomy" id="194197"/>
    <lineage>
        <taxon>Bacteria</taxon>
        <taxon>Pseudomonadati</taxon>
        <taxon>Pseudomonadota</taxon>
        <taxon>Betaproteobacteria</taxon>
        <taxon>Neisseriales</taxon>
        <taxon>Neisseriaceae</taxon>
        <taxon>Neisseria</taxon>
    </lineage>
</organism>
<dbReference type="PANTHER" id="PTHR30037">
    <property type="entry name" value="DNA-3-METHYLADENINE GLYCOSYLASE 1"/>
    <property type="match status" value="1"/>
</dbReference>
<dbReference type="Pfam" id="PF03352">
    <property type="entry name" value="Adenine_glyco"/>
    <property type="match status" value="1"/>
</dbReference>
<dbReference type="GeneID" id="94581402"/>
<name>A0A1X3DDE7_9NEIS</name>
<keyword evidence="1" id="KW-0862">Zinc</keyword>
<evidence type="ECO:0000313" key="3">
    <source>
        <dbReference type="Proteomes" id="UP000193118"/>
    </source>
</evidence>
<dbReference type="RefSeq" id="WP_085365579.1">
    <property type="nucleotide sequence ID" value="NZ_CAUJPZ010000005.1"/>
</dbReference>
<evidence type="ECO:0000256" key="1">
    <source>
        <dbReference type="PIRSR" id="PIRSR605019-1"/>
    </source>
</evidence>
<dbReference type="OrthoDB" id="9807664at2"/>
<comment type="caution">
    <text evidence="2">The sequence shown here is derived from an EMBL/GenBank/DDBJ whole genome shotgun (WGS) entry which is preliminary data.</text>
</comment>
<dbReference type="GO" id="GO:0046872">
    <property type="term" value="F:metal ion binding"/>
    <property type="evidence" value="ECO:0007669"/>
    <property type="project" value="UniProtKB-KW"/>
</dbReference>
<protein>
    <submittedName>
        <fullName evidence="2">DNA-3-methyladenine glycosylase</fullName>
    </submittedName>
</protein>
<accession>A0A1X3DDE7</accession>
<dbReference type="InterPro" id="IPR052891">
    <property type="entry name" value="DNA-3mA_glycosylase"/>
</dbReference>
<proteinExistence type="predicted"/>
<sequence length="183" mass="20642">MNYCGFCNALPENSANPNKHYHDHDYGFPIENDNELFGRLVLEINQAGLSWTTILNKQKNFQTAYSGFDIAAVAAYGEADRERLLADAGIIRNRLKIDAAVYNARQILVLQREYGSFKNWLDAHHPLDLAQWVKLFKRHFKFVGGEIVGEFLMSCGYLKGAHEESCPIYAQTLAAGAKWAEAV</sequence>
<dbReference type="GO" id="GO:0006284">
    <property type="term" value="P:base-excision repair"/>
    <property type="evidence" value="ECO:0007669"/>
    <property type="project" value="InterPro"/>
</dbReference>
<keyword evidence="1" id="KW-0479">Metal-binding</keyword>
<evidence type="ECO:0000313" key="2">
    <source>
        <dbReference type="EMBL" id="OSI17754.1"/>
    </source>
</evidence>
<dbReference type="SUPFAM" id="SSF48150">
    <property type="entry name" value="DNA-glycosylase"/>
    <property type="match status" value="1"/>
</dbReference>
<reference evidence="3" key="1">
    <citation type="submission" date="2017-01" db="EMBL/GenBank/DDBJ databases">
        <authorList>
            <person name="Wolfgang W.J."/>
            <person name="Cole J."/>
            <person name="Wroblewski D."/>
            <person name="Mcginnis J."/>
            <person name="Musser K.A."/>
        </authorList>
    </citation>
    <scope>NUCLEOTIDE SEQUENCE [LARGE SCALE GENOMIC DNA]</scope>
    <source>
        <strain evidence="3">DSM 19151</strain>
    </source>
</reference>
<dbReference type="InterPro" id="IPR005019">
    <property type="entry name" value="Adenine_glyco"/>
</dbReference>
<dbReference type="GO" id="GO:0008725">
    <property type="term" value="F:DNA-3-methyladenine glycosylase activity"/>
    <property type="evidence" value="ECO:0007669"/>
    <property type="project" value="InterPro"/>
</dbReference>
<dbReference type="STRING" id="194197.BWD09_04805"/>
<gene>
    <name evidence="2" type="ORF">BWD09_04805</name>
</gene>
<dbReference type="AlphaFoldDB" id="A0A1X3DDE7"/>
<keyword evidence="3" id="KW-1185">Reference proteome</keyword>
<feature type="binding site" evidence="1">
    <location>
        <position position="162"/>
    </location>
    <ligand>
        <name>Zn(2+)</name>
        <dbReference type="ChEBI" id="CHEBI:29105"/>
    </ligand>
</feature>
<dbReference type="Gene3D" id="1.10.340.30">
    <property type="entry name" value="Hypothetical protein, domain 2"/>
    <property type="match status" value="1"/>
</dbReference>
<feature type="binding site" evidence="1">
    <location>
        <position position="22"/>
    </location>
    <ligand>
        <name>Zn(2+)</name>
        <dbReference type="ChEBI" id="CHEBI:29105"/>
    </ligand>
</feature>